<evidence type="ECO:0000313" key="11">
    <source>
        <dbReference type="EMBL" id="TCS84207.1"/>
    </source>
</evidence>
<keyword evidence="12" id="KW-1185">Reference proteome</keyword>
<feature type="domain" description="L,D-TPase catalytic" evidence="10">
    <location>
        <begin position="52"/>
        <end position="176"/>
    </location>
</feature>
<evidence type="ECO:0000256" key="9">
    <source>
        <dbReference type="PROSITE-ProRule" id="PRU01373"/>
    </source>
</evidence>
<dbReference type="PROSITE" id="PS52029">
    <property type="entry name" value="LD_TPASE"/>
    <property type="match status" value="1"/>
</dbReference>
<comment type="caution">
    <text evidence="11">The sequence shown here is derived from an EMBL/GenBank/DDBJ whole genome shotgun (WGS) entry which is preliminary data.</text>
</comment>
<dbReference type="CDD" id="cd16913">
    <property type="entry name" value="YkuD_like"/>
    <property type="match status" value="1"/>
</dbReference>
<evidence type="ECO:0000256" key="5">
    <source>
        <dbReference type="ARBA" id="ARBA00022960"/>
    </source>
</evidence>
<keyword evidence="4" id="KW-0378">Hydrolase</keyword>
<dbReference type="EMBL" id="SMAB01000002">
    <property type="protein sequence ID" value="TCS84207.1"/>
    <property type="molecule type" value="Genomic_DNA"/>
</dbReference>
<evidence type="ECO:0000313" key="12">
    <source>
        <dbReference type="Proteomes" id="UP000295788"/>
    </source>
</evidence>
<protein>
    <submittedName>
        <fullName evidence="11">L,D-transpeptidase-like protein</fullName>
    </submittedName>
</protein>
<comment type="similarity">
    <text evidence="2">Belongs to the YkuD family.</text>
</comment>
<dbReference type="Pfam" id="PF03734">
    <property type="entry name" value="YkuD"/>
    <property type="match status" value="1"/>
</dbReference>
<dbReference type="GO" id="GO:0071555">
    <property type="term" value="P:cell wall organization"/>
    <property type="evidence" value="ECO:0007669"/>
    <property type="project" value="UniProtKB-UniRule"/>
</dbReference>
<proteinExistence type="inferred from homology"/>
<feature type="active site" description="Proton donor/acceptor" evidence="9">
    <location>
        <position position="136"/>
    </location>
</feature>
<dbReference type="UniPathway" id="UPA00219"/>
<dbReference type="SUPFAM" id="SSF141523">
    <property type="entry name" value="L,D-transpeptidase catalytic domain-like"/>
    <property type="match status" value="1"/>
</dbReference>
<evidence type="ECO:0000259" key="10">
    <source>
        <dbReference type="PROSITE" id="PS52029"/>
    </source>
</evidence>
<evidence type="ECO:0000256" key="8">
    <source>
        <dbReference type="ARBA" id="ARBA00060592"/>
    </source>
</evidence>
<keyword evidence="6 9" id="KW-0573">Peptidoglycan synthesis</keyword>
<evidence type="ECO:0000256" key="2">
    <source>
        <dbReference type="ARBA" id="ARBA00005992"/>
    </source>
</evidence>
<dbReference type="GO" id="GO:0016740">
    <property type="term" value="F:transferase activity"/>
    <property type="evidence" value="ECO:0007669"/>
    <property type="project" value="UniProtKB-KW"/>
</dbReference>
<dbReference type="FunFam" id="2.40.440.10:FF:000003">
    <property type="entry name" value="L,D-transpeptidase YciB"/>
    <property type="match status" value="1"/>
</dbReference>
<keyword evidence="3" id="KW-0808">Transferase</keyword>
<dbReference type="GO" id="GO:0018104">
    <property type="term" value="P:peptidoglycan-protein cross-linking"/>
    <property type="evidence" value="ECO:0007669"/>
    <property type="project" value="TreeGrafter"/>
</dbReference>
<dbReference type="Proteomes" id="UP000295788">
    <property type="component" value="Unassembled WGS sequence"/>
</dbReference>
<accession>A0A4R3KKN4</accession>
<dbReference type="AlphaFoldDB" id="A0A4R3KKN4"/>
<keyword evidence="7 9" id="KW-0961">Cell wall biogenesis/degradation</keyword>
<comment type="pathway">
    <text evidence="1 9">Cell wall biogenesis; peptidoglycan biosynthesis.</text>
</comment>
<evidence type="ECO:0000256" key="4">
    <source>
        <dbReference type="ARBA" id="ARBA00022801"/>
    </source>
</evidence>
<evidence type="ECO:0000256" key="7">
    <source>
        <dbReference type="ARBA" id="ARBA00023316"/>
    </source>
</evidence>
<comment type="pathway">
    <text evidence="8">Glycan biosynthesis.</text>
</comment>
<evidence type="ECO:0000256" key="1">
    <source>
        <dbReference type="ARBA" id="ARBA00004752"/>
    </source>
</evidence>
<sequence length="180" mass="20535">MNRNFKILTFVLIIIYFFTYSIFAKEPTEIKKQKNNVQKDIEISMPEGYEGVYLVINKTHNTLKVYLNESVVKTFPVATGKNQSLTPEGQFNIVTKVKKPWYLPKKIPGGDKKNPLGTRWIGLNVPGTSGYKYGIHGTNNPYSIGHHVSQGCIRMHNKDVEWLFRHIPLGTPVIIKSESK</sequence>
<evidence type="ECO:0000256" key="6">
    <source>
        <dbReference type="ARBA" id="ARBA00022984"/>
    </source>
</evidence>
<name>A0A4R3KKN4_9BACI</name>
<dbReference type="GO" id="GO:0005576">
    <property type="term" value="C:extracellular region"/>
    <property type="evidence" value="ECO:0007669"/>
    <property type="project" value="TreeGrafter"/>
</dbReference>
<organism evidence="11 12">
    <name type="scientific">Tepidibacillus fermentans</name>
    <dbReference type="NCBI Taxonomy" id="1281767"/>
    <lineage>
        <taxon>Bacteria</taxon>
        <taxon>Bacillati</taxon>
        <taxon>Bacillota</taxon>
        <taxon>Bacilli</taxon>
        <taxon>Bacillales</taxon>
        <taxon>Bacillaceae</taxon>
        <taxon>Tepidibacillus</taxon>
    </lineage>
</organism>
<reference evidence="11 12" key="1">
    <citation type="submission" date="2019-03" db="EMBL/GenBank/DDBJ databases">
        <title>Genomic Encyclopedia of Type Strains, Phase IV (KMG-IV): sequencing the most valuable type-strain genomes for metagenomic binning, comparative biology and taxonomic classification.</title>
        <authorList>
            <person name="Goeker M."/>
        </authorList>
    </citation>
    <scope>NUCLEOTIDE SEQUENCE [LARGE SCALE GENOMIC DNA]</scope>
    <source>
        <strain evidence="11 12">DSM 23802</strain>
    </source>
</reference>
<dbReference type="PANTHER" id="PTHR30582:SF4">
    <property type="entry name" value="L,D-TRANSPEPTIDASE YQJB-RELATED"/>
    <property type="match status" value="1"/>
</dbReference>
<feature type="active site" description="Nucleophile" evidence="9">
    <location>
        <position position="152"/>
    </location>
</feature>
<dbReference type="GO" id="GO:0008360">
    <property type="term" value="P:regulation of cell shape"/>
    <property type="evidence" value="ECO:0007669"/>
    <property type="project" value="UniProtKB-UniRule"/>
</dbReference>
<dbReference type="GO" id="GO:0071972">
    <property type="term" value="F:peptidoglycan L,D-transpeptidase activity"/>
    <property type="evidence" value="ECO:0007669"/>
    <property type="project" value="TreeGrafter"/>
</dbReference>
<keyword evidence="5 9" id="KW-0133">Cell shape</keyword>
<dbReference type="InterPro" id="IPR038063">
    <property type="entry name" value="Transpep_catalytic_dom"/>
</dbReference>
<dbReference type="InterPro" id="IPR050979">
    <property type="entry name" value="LD-transpeptidase"/>
</dbReference>
<dbReference type="Gene3D" id="2.40.440.10">
    <property type="entry name" value="L,D-transpeptidase catalytic domain-like"/>
    <property type="match status" value="1"/>
</dbReference>
<dbReference type="RefSeq" id="WP_243643756.1">
    <property type="nucleotide sequence ID" value="NZ_SMAB01000002.1"/>
</dbReference>
<gene>
    <name evidence="11" type="ORF">EDD72_102251</name>
</gene>
<evidence type="ECO:0000256" key="3">
    <source>
        <dbReference type="ARBA" id="ARBA00022679"/>
    </source>
</evidence>
<dbReference type="InterPro" id="IPR005490">
    <property type="entry name" value="LD_TPept_cat_dom"/>
</dbReference>
<dbReference type="PANTHER" id="PTHR30582">
    <property type="entry name" value="L,D-TRANSPEPTIDASE"/>
    <property type="match status" value="1"/>
</dbReference>